<reference evidence="2 3" key="1">
    <citation type="journal article" date="2007" name="Nature">
        <title>Evolution of genes and genomes on the Drosophila phylogeny.</title>
        <authorList>
            <consortium name="Drosophila 12 Genomes Consortium"/>
            <person name="Clark A.G."/>
            <person name="Eisen M.B."/>
            <person name="Smith D.R."/>
            <person name="Bergman C.M."/>
            <person name="Oliver B."/>
            <person name="Markow T.A."/>
            <person name="Kaufman T.C."/>
            <person name="Kellis M."/>
            <person name="Gelbart W."/>
            <person name="Iyer V.N."/>
            <person name="Pollard D.A."/>
            <person name="Sackton T.B."/>
            <person name="Larracuente A.M."/>
            <person name="Singh N.D."/>
            <person name="Abad J.P."/>
            <person name="Abt D.N."/>
            <person name="Adryan B."/>
            <person name="Aguade M."/>
            <person name="Akashi H."/>
            <person name="Anderson W.W."/>
            <person name="Aquadro C.F."/>
            <person name="Ardell D.H."/>
            <person name="Arguello R."/>
            <person name="Artieri C.G."/>
            <person name="Barbash D.A."/>
            <person name="Barker D."/>
            <person name="Barsanti P."/>
            <person name="Batterham P."/>
            <person name="Batzoglou S."/>
            <person name="Begun D."/>
            <person name="Bhutkar A."/>
            <person name="Blanco E."/>
            <person name="Bosak S.A."/>
            <person name="Bradley R.K."/>
            <person name="Brand A.D."/>
            <person name="Brent M.R."/>
            <person name="Brooks A.N."/>
            <person name="Brown R.H."/>
            <person name="Butlin R.K."/>
            <person name="Caggese C."/>
            <person name="Calvi B.R."/>
            <person name="Bernardo de Carvalho A."/>
            <person name="Caspi A."/>
            <person name="Castrezana S."/>
            <person name="Celniker S.E."/>
            <person name="Chang J.L."/>
            <person name="Chapple C."/>
            <person name="Chatterji S."/>
            <person name="Chinwalla A."/>
            <person name="Civetta A."/>
            <person name="Clifton S.W."/>
            <person name="Comeron J.M."/>
            <person name="Costello J.C."/>
            <person name="Coyne J.A."/>
            <person name="Daub J."/>
            <person name="David R.G."/>
            <person name="Delcher A.L."/>
            <person name="Delehaunty K."/>
            <person name="Do C.B."/>
            <person name="Ebling H."/>
            <person name="Edwards K."/>
            <person name="Eickbush T."/>
            <person name="Evans J.D."/>
            <person name="Filipski A."/>
            <person name="Findeiss S."/>
            <person name="Freyhult E."/>
            <person name="Fulton L."/>
            <person name="Fulton R."/>
            <person name="Garcia A.C."/>
            <person name="Gardiner A."/>
            <person name="Garfield D.A."/>
            <person name="Garvin B.E."/>
            <person name="Gibson G."/>
            <person name="Gilbert D."/>
            <person name="Gnerre S."/>
            <person name="Godfrey J."/>
            <person name="Good R."/>
            <person name="Gotea V."/>
            <person name="Gravely B."/>
            <person name="Greenberg A.J."/>
            <person name="Griffiths-Jones S."/>
            <person name="Gross S."/>
            <person name="Guigo R."/>
            <person name="Gustafson E.A."/>
            <person name="Haerty W."/>
            <person name="Hahn M.W."/>
            <person name="Halligan D.L."/>
            <person name="Halpern A.L."/>
            <person name="Halter G.M."/>
            <person name="Han M.V."/>
            <person name="Heger A."/>
            <person name="Hillier L."/>
            <person name="Hinrichs A.S."/>
            <person name="Holmes I."/>
            <person name="Hoskins R.A."/>
            <person name="Hubisz M.J."/>
            <person name="Hultmark D."/>
            <person name="Huntley M.A."/>
            <person name="Jaffe D.B."/>
            <person name="Jagadeeshan S."/>
            <person name="Jeck W.R."/>
            <person name="Johnson J."/>
            <person name="Jones C.D."/>
            <person name="Jordan W.C."/>
            <person name="Karpen G.H."/>
            <person name="Kataoka E."/>
            <person name="Keightley P.D."/>
            <person name="Kheradpour P."/>
            <person name="Kirkness E.F."/>
            <person name="Koerich L.B."/>
            <person name="Kristiansen K."/>
            <person name="Kudrna D."/>
            <person name="Kulathinal R.J."/>
            <person name="Kumar S."/>
            <person name="Kwok R."/>
            <person name="Lander E."/>
            <person name="Langley C.H."/>
            <person name="Lapoint R."/>
            <person name="Lazzaro B.P."/>
            <person name="Lee S.J."/>
            <person name="Levesque L."/>
            <person name="Li R."/>
            <person name="Lin C.F."/>
            <person name="Lin M.F."/>
            <person name="Lindblad-Toh K."/>
            <person name="Llopart A."/>
            <person name="Long M."/>
            <person name="Low L."/>
            <person name="Lozovsky E."/>
            <person name="Lu J."/>
            <person name="Luo M."/>
            <person name="Machado C.A."/>
            <person name="Makalowski W."/>
            <person name="Marzo M."/>
            <person name="Matsuda M."/>
            <person name="Matzkin L."/>
            <person name="McAllister B."/>
            <person name="McBride C.S."/>
            <person name="McKernan B."/>
            <person name="McKernan K."/>
            <person name="Mendez-Lago M."/>
            <person name="Minx P."/>
            <person name="Mollenhauer M.U."/>
            <person name="Montooth K."/>
            <person name="Mount S.M."/>
            <person name="Mu X."/>
            <person name="Myers E."/>
            <person name="Negre B."/>
            <person name="Newfeld S."/>
            <person name="Nielsen R."/>
            <person name="Noor M.A."/>
            <person name="O'Grady P."/>
            <person name="Pachter L."/>
            <person name="Papaceit M."/>
            <person name="Parisi M.J."/>
            <person name="Parisi M."/>
            <person name="Parts L."/>
            <person name="Pedersen J.S."/>
            <person name="Pesole G."/>
            <person name="Phillippy A.M."/>
            <person name="Ponting C.P."/>
            <person name="Pop M."/>
            <person name="Porcelli D."/>
            <person name="Powell J.R."/>
            <person name="Prohaska S."/>
            <person name="Pruitt K."/>
            <person name="Puig M."/>
            <person name="Quesneville H."/>
            <person name="Ram K.R."/>
            <person name="Rand D."/>
            <person name="Rasmussen M.D."/>
            <person name="Reed L.K."/>
            <person name="Reenan R."/>
            <person name="Reily A."/>
            <person name="Remington K.A."/>
            <person name="Rieger T.T."/>
            <person name="Ritchie M.G."/>
            <person name="Robin C."/>
            <person name="Rogers Y.H."/>
            <person name="Rohde C."/>
            <person name="Rozas J."/>
            <person name="Rubenfield M.J."/>
            <person name="Ruiz A."/>
            <person name="Russo S."/>
            <person name="Salzberg S.L."/>
            <person name="Sanchez-Gracia A."/>
            <person name="Saranga D.J."/>
            <person name="Sato H."/>
            <person name="Schaeffer S.W."/>
            <person name="Schatz M.C."/>
            <person name="Schlenke T."/>
            <person name="Schwartz R."/>
            <person name="Segarra C."/>
            <person name="Singh R.S."/>
            <person name="Sirot L."/>
            <person name="Sirota M."/>
            <person name="Sisneros N.B."/>
            <person name="Smith C.D."/>
            <person name="Smith T.F."/>
            <person name="Spieth J."/>
            <person name="Stage D.E."/>
            <person name="Stark A."/>
            <person name="Stephan W."/>
            <person name="Strausberg R.L."/>
            <person name="Strempel S."/>
            <person name="Sturgill D."/>
            <person name="Sutton G."/>
            <person name="Sutton G.G."/>
            <person name="Tao W."/>
            <person name="Teichmann S."/>
            <person name="Tobari Y.N."/>
            <person name="Tomimura Y."/>
            <person name="Tsolas J.M."/>
            <person name="Valente V.L."/>
            <person name="Venter E."/>
            <person name="Venter J.C."/>
            <person name="Vicario S."/>
            <person name="Vieira F.G."/>
            <person name="Vilella A.J."/>
            <person name="Villasante A."/>
            <person name="Walenz B."/>
            <person name="Wang J."/>
            <person name="Wasserman M."/>
            <person name="Watts T."/>
            <person name="Wilson D."/>
            <person name="Wilson R.K."/>
            <person name="Wing R.A."/>
            <person name="Wolfner M.F."/>
            <person name="Wong A."/>
            <person name="Wong G.K."/>
            <person name="Wu C.I."/>
            <person name="Wu G."/>
            <person name="Yamamoto D."/>
            <person name="Yang H.P."/>
            <person name="Yang S.P."/>
            <person name="Yorke J.A."/>
            <person name="Yoshida K."/>
            <person name="Zdobnov E."/>
            <person name="Zhang P."/>
            <person name="Zhang Y."/>
            <person name="Zimin A.V."/>
            <person name="Baldwin J."/>
            <person name="Abdouelleil A."/>
            <person name="Abdulkadir J."/>
            <person name="Abebe A."/>
            <person name="Abera B."/>
            <person name="Abreu J."/>
            <person name="Acer S.C."/>
            <person name="Aftuck L."/>
            <person name="Alexander A."/>
            <person name="An P."/>
            <person name="Anderson E."/>
            <person name="Anderson S."/>
            <person name="Arachi H."/>
            <person name="Azer M."/>
            <person name="Bachantsang P."/>
            <person name="Barry A."/>
            <person name="Bayul T."/>
            <person name="Berlin A."/>
            <person name="Bessette D."/>
            <person name="Bloom T."/>
            <person name="Blye J."/>
            <person name="Boguslavskiy L."/>
            <person name="Bonnet C."/>
            <person name="Boukhgalter B."/>
            <person name="Bourzgui I."/>
            <person name="Brown A."/>
            <person name="Cahill P."/>
            <person name="Channer S."/>
            <person name="Cheshatsang Y."/>
            <person name="Chuda L."/>
            <person name="Citroen M."/>
            <person name="Collymore A."/>
            <person name="Cooke P."/>
            <person name="Costello M."/>
            <person name="D'Aco K."/>
            <person name="Daza R."/>
            <person name="De Haan G."/>
            <person name="DeGray S."/>
            <person name="DeMaso C."/>
            <person name="Dhargay N."/>
            <person name="Dooley K."/>
            <person name="Dooley E."/>
            <person name="Doricent M."/>
            <person name="Dorje P."/>
            <person name="Dorjee K."/>
            <person name="Dupes A."/>
            <person name="Elong R."/>
            <person name="Falk J."/>
            <person name="Farina A."/>
            <person name="Faro S."/>
            <person name="Ferguson D."/>
            <person name="Fisher S."/>
            <person name="Foley C.D."/>
            <person name="Franke A."/>
            <person name="Friedrich D."/>
            <person name="Gadbois L."/>
            <person name="Gearin G."/>
            <person name="Gearin C.R."/>
            <person name="Giannoukos G."/>
            <person name="Goode T."/>
            <person name="Graham J."/>
            <person name="Grandbois E."/>
            <person name="Grewal S."/>
            <person name="Gyaltsen K."/>
            <person name="Hafez N."/>
            <person name="Hagos B."/>
            <person name="Hall J."/>
            <person name="Henson C."/>
            <person name="Hollinger A."/>
            <person name="Honan T."/>
            <person name="Huard M.D."/>
            <person name="Hughes L."/>
            <person name="Hurhula B."/>
            <person name="Husby M.E."/>
            <person name="Kamat A."/>
            <person name="Kanga B."/>
            <person name="Kashin S."/>
            <person name="Khazanovich D."/>
            <person name="Kisner P."/>
            <person name="Lance K."/>
            <person name="Lara M."/>
            <person name="Lee W."/>
            <person name="Lennon N."/>
            <person name="Letendre F."/>
            <person name="LeVine R."/>
            <person name="Lipovsky A."/>
            <person name="Liu X."/>
            <person name="Liu J."/>
            <person name="Liu S."/>
            <person name="Lokyitsang T."/>
            <person name="Lokyitsang Y."/>
            <person name="Lubonja R."/>
            <person name="Lui A."/>
            <person name="MacDonald P."/>
            <person name="Magnisalis V."/>
            <person name="Maru K."/>
            <person name="Matthews C."/>
            <person name="McCusker W."/>
            <person name="McDonough S."/>
            <person name="Mehta T."/>
            <person name="Meldrim J."/>
            <person name="Meneus L."/>
            <person name="Mihai O."/>
            <person name="Mihalev A."/>
            <person name="Mihova T."/>
            <person name="Mittelman R."/>
            <person name="Mlenga V."/>
            <person name="Montmayeur A."/>
            <person name="Mulrain L."/>
            <person name="Navidi A."/>
            <person name="Naylor J."/>
            <person name="Negash T."/>
            <person name="Nguyen T."/>
            <person name="Nguyen N."/>
            <person name="Nicol R."/>
            <person name="Norbu C."/>
            <person name="Norbu N."/>
            <person name="Novod N."/>
            <person name="O'Neill B."/>
            <person name="Osman S."/>
            <person name="Markiewicz E."/>
            <person name="Oyono O.L."/>
            <person name="Patti C."/>
            <person name="Phunkhang P."/>
            <person name="Pierre F."/>
            <person name="Priest M."/>
            <person name="Raghuraman S."/>
            <person name="Rege F."/>
            <person name="Reyes R."/>
            <person name="Rise C."/>
            <person name="Rogov P."/>
            <person name="Ross K."/>
            <person name="Ryan E."/>
            <person name="Settipalli S."/>
            <person name="Shea T."/>
            <person name="Sherpa N."/>
            <person name="Shi L."/>
            <person name="Shih D."/>
            <person name="Sparrow T."/>
            <person name="Spaulding J."/>
            <person name="Stalker J."/>
            <person name="Stange-Thomann N."/>
            <person name="Stavropoulos S."/>
            <person name="Stone C."/>
            <person name="Strader C."/>
            <person name="Tesfaye S."/>
            <person name="Thomson T."/>
            <person name="Thoulutsang Y."/>
            <person name="Thoulutsang D."/>
            <person name="Topham K."/>
            <person name="Topping I."/>
            <person name="Tsamla T."/>
            <person name="Vassiliev H."/>
            <person name="Vo A."/>
            <person name="Wangchuk T."/>
            <person name="Wangdi T."/>
            <person name="Weiand M."/>
            <person name="Wilkinson J."/>
            <person name="Wilson A."/>
            <person name="Yadav S."/>
            <person name="Young G."/>
            <person name="Yu Q."/>
            <person name="Zembek L."/>
            <person name="Zhong D."/>
            <person name="Zimmer A."/>
            <person name="Zwirko Z."/>
            <person name="Jaffe D.B."/>
            <person name="Alvarez P."/>
            <person name="Brockman W."/>
            <person name="Butler J."/>
            <person name="Chin C."/>
            <person name="Gnerre S."/>
            <person name="Grabherr M."/>
            <person name="Kleber M."/>
            <person name="Mauceli E."/>
            <person name="MacCallum I."/>
        </authorList>
    </citation>
    <scope>NUCLEOTIDE SEQUENCE [LARGE SCALE GENOMIC DNA]</scope>
    <source>
        <strain evidence="3">Tai18E2 / Tucson 14021-0261.01</strain>
    </source>
</reference>
<feature type="compositionally biased region" description="Basic and acidic residues" evidence="1">
    <location>
        <begin position="160"/>
        <end position="169"/>
    </location>
</feature>
<keyword evidence="3" id="KW-1185">Reference proteome</keyword>
<proteinExistence type="predicted"/>
<dbReference type="KEGG" id="dya:Dyak_GE28256"/>
<sequence length="169" mass="20037">MQFMAICLMSNIGYILGITIEQLNNEATFRLRELVEKYKLQAISNPEFSQWIRKLEKTSWSSRMQEKMKVHAEFKIYDERRQLLEAKIEKRIRAIEDLISNIIAKNPNKANKCLQYYQRQKTSLKMAHNFSNLTKQTNLTRNSKPCENAKVLSSEVDESTENHDEYSYY</sequence>
<dbReference type="AlphaFoldDB" id="A0A0R1DVG8"/>
<dbReference type="EMBL" id="CM000158">
    <property type="protein sequence ID" value="KRJ99232.1"/>
    <property type="molecule type" value="Genomic_DNA"/>
</dbReference>
<protein>
    <submittedName>
        <fullName evidence="2">Uncharacterized protein</fullName>
    </submittedName>
</protein>
<dbReference type="Proteomes" id="UP000002282">
    <property type="component" value="Chromosome 2R"/>
</dbReference>
<evidence type="ECO:0000256" key="1">
    <source>
        <dbReference type="SAM" id="MobiDB-lite"/>
    </source>
</evidence>
<evidence type="ECO:0000313" key="3">
    <source>
        <dbReference type="Proteomes" id="UP000002282"/>
    </source>
</evidence>
<evidence type="ECO:0000313" key="2">
    <source>
        <dbReference type="EMBL" id="KRJ99232.1"/>
    </source>
</evidence>
<name>A0A0R1DVG8_DROYA</name>
<accession>A0A0R1DVG8</accession>
<organism evidence="2 3">
    <name type="scientific">Drosophila yakuba</name>
    <name type="common">Fruit fly</name>
    <dbReference type="NCBI Taxonomy" id="7245"/>
    <lineage>
        <taxon>Eukaryota</taxon>
        <taxon>Metazoa</taxon>
        <taxon>Ecdysozoa</taxon>
        <taxon>Arthropoda</taxon>
        <taxon>Hexapoda</taxon>
        <taxon>Insecta</taxon>
        <taxon>Pterygota</taxon>
        <taxon>Neoptera</taxon>
        <taxon>Endopterygota</taxon>
        <taxon>Diptera</taxon>
        <taxon>Brachycera</taxon>
        <taxon>Muscomorpha</taxon>
        <taxon>Ephydroidea</taxon>
        <taxon>Drosophilidae</taxon>
        <taxon>Drosophila</taxon>
        <taxon>Sophophora</taxon>
    </lineage>
</organism>
<dbReference type="OrthoDB" id="7862735at2759"/>
<gene>
    <name evidence="2" type="primary">Dyak\GE28256</name>
    <name evidence="2" type="synonym">GE28256</name>
    <name evidence="2" type="ORF">Dyak_GE28256</name>
</gene>
<feature type="region of interest" description="Disordered" evidence="1">
    <location>
        <begin position="142"/>
        <end position="169"/>
    </location>
</feature>
<reference evidence="2 3" key="2">
    <citation type="journal article" date="2007" name="PLoS Biol.">
        <title>Principles of genome evolution in the Drosophila melanogaster species group.</title>
        <authorList>
            <person name="Ranz J.M."/>
            <person name="Maurin D."/>
            <person name="Chan Y.S."/>
            <person name="von Grotthuss M."/>
            <person name="Hillier L.W."/>
            <person name="Roote J."/>
            <person name="Ashburner M."/>
            <person name="Bergman C.M."/>
        </authorList>
    </citation>
    <scope>NUCLEOTIDE SEQUENCE [LARGE SCALE GENOMIC DNA]</scope>
    <source>
        <strain evidence="3">Tai18E2 / Tucson 14021-0261.01</strain>
    </source>
</reference>